<protein>
    <submittedName>
        <fullName evidence="2">Uncharacterized protein</fullName>
    </submittedName>
</protein>
<feature type="compositionally biased region" description="Basic and acidic residues" evidence="1">
    <location>
        <begin position="208"/>
        <end position="219"/>
    </location>
</feature>
<feature type="compositionally biased region" description="Basic and acidic residues" evidence="1">
    <location>
        <begin position="97"/>
        <end position="113"/>
    </location>
</feature>
<feature type="region of interest" description="Disordered" evidence="1">
    <location>
        <begin position="1"/>
        <end position="263"/>
    </location>
</feature>
<feature type="compositionally biased region" description="Basic and acidic residues" evidence="1">
    <location>
        <begin position="134"/>
        <end position="147"/>
    </location>
</feature>
<evidence type="ECO:0000256" key="1">
    <source>
        <dbReference type="SAM" id="MobiDB-lite"/>
    </source>
</evidence>
<feature type="compositionally biased region" description="Low complexity" evidence="1">
    <location>
        <begin position="30"/>
        <end position="40"/>
    </location>
</feature>
<feature type="compositionally biased region" description="Acidic residues" evidence="1">
    <location>
        <begin position="177"/>
        <end position="186"/>
    </location>
</feature>
<proteinExistence type="predicted"/>
<sequence length="263" mass="27815">MSIGVPPCAEQVEKEGDEREHGEEPVEQIEAAGVEVGAVEPAMAPTLARGGVADHLDEEAPQPRRNAEDAEDDGAADGLHAGGGLAVEELEQADEGGDVHHAQREELRREPEHRHRRGAHGRRAPPAAALHHGGHGERHDAGREPDAHALQVRDASGVPRRAAQPRQGGAVVGDQDEHLEDDGDDEEARRRDAGAAEAGVHGPALLHGEGEEQRDRDVAEDGAEEDGQHAEVILASSTCVTVHSDRPRVSPSSTAALSRNLCT</sequence>
<accession>A0A3L6RD07</accession>
<gene>
    <name evidence="2" type="ORF">C2845_PM06G13190</name>
</gene>
<feature type="compositionally biased region" description="Polar residues" evidence="1">
    <location>
        <begin position="250"/>
        <end position="263"/>
    </location>
</feature>
<dbReference type="EMBL" id="PQIB02000009">
    <property type="protein sequence ID" value="RLM99794.1"/>
    <property type="molecule type" value="Genomic_DNA"/>
</dbReference>
<reference evidence="3" key="1">
    <citation type="journal article" date="2019" name="Nat. Commun.">
        <title>The genome of broomcorn millet.</title>
        <authorList>
            <person name="Zou C."/>
            <person name="Miki D."/>
            <person name="Li D."/>
            <person name="Tang Q."/>
            <person name="Xiao L."/>
            <person name="Rajput S."/>
            <person name="Deng P."/>
            <person name="Jia W."/>
            <person name="Huang R."/>
            <person name="Zhang M."/>
            <person name="Sun Y."/>
            <person name="Hu J."/>
            <person name="Fu X."/>
            <person name="Schnable P.S."/>
            <person name="Li F."/>
            <person name="Zhang H."/>
            <person name="Feng B."/>
            <person name="Zhu X."/>
            <person name="Liu R."/>
            <person name="Schnable J.C."/>
            <person name="Zhu J.-K."/>
            <person name="Zhang H."/>
        </authorList>
    </citation>
    <scope>NUCLEOTIDE SEQUENCE [LARGE SCALE GENOMIC DNA]</scope>
</reference>
<keyword evidence="3" id="KW-1185">Reference proteome</keyword>
<dbReference type="Proteomes" id="UP000275267">
    <property type="component" value="Unassembled WGS sequence"/>
</dbReference>
<feature type="compositionally biased region" description="Basic residues" evidence="1">
    <location>
        <begin position="114"/>
        <end position="123"/>
    </location>
</feature>
<evidence type="ECO:0000313" key="2">
    <source>
        <dbReference type="EMBL" id="RLM99794.1"/>
    </source>
</evidence>
<evidence type="ECO:0000313" key="3">
    <source>
        <dbReference type="Proteomes" id="UP000275267"/>
    </source>
</evidence>
<organism evidence="2 3">
    <name type="scientific">Panicum miliaceum</name>
    <name type="common">Proso millet</name>
    <name type="synonym">Broomcorn millet</name>
    <dbReference type="NCBI Taxonomy" id="4540"/>
    <lineage>
        <taxon>Eukaryota</taxon>
        <taxon>Viridiplantae</taxon>
        <taxon>Streptophyta</taxon>
        <taxon>Embryophyta</taxon>
        <taxon>Tracheophyta</taxon>
        <taxon>Spermatophyta</taxon>
        <taxon>Magnoliopsida</taxon>
        <taxon>Liliopsida</taxon>
        <taxon>Poales</taxon>
        <taxon>Poaceae</taxon>
        <taxon>PACMAD clade</taxon>
        <taxon>Panicoideae</taxon>
        <taxon>Panicodae</taxon>
        <taxon>Paniceae</taxon>
        <taxon>Panicinae</taxon>
        <taxon>Panicum</taxon>
        <taxon>Panicum sect. Panicum</taxon>
    </lineage>
</organism>
<feature type="compositionally biased region" description="Basic and acidic residues" evidence="1">
    <location>
        <begin position="11"/>
        <end position="24"/>
    </location>
</feature>
<name>A0A3L6RD07_PANMI</name>
<dbReference type="AlphaFoldDB" id="A0A3L6RD07"/>
<comment type="caution">
    <text evidence="2">The sequence shown here is derived from an EMBL/GenBank/DDBJ whole genome shotgun (WGS) entry which is preliminary data.</text>
</comment>